<dbReference type="GeneID" id="6508274"/>
<dbReference type="SMR" id="B3MWL1"/>
<dbReference type="EMBL" id="CH902625">
    <property type="protein sequence ID" value="EDV34996.2"/>
    <property type="molecule type" value="Genomic_DNA"/>
</dbReference>
<sequence length="193" mass="22068">MIGTSTRGKCARKMSNAPLNAALLRNAFEVVQDTKEAIICLTDEWLDYTCNKTMEQALHETKLHRLYLEHPLKNEVAQVQFIDKAFEYHGEVGGVDQEMPRILAALNVLDDFVKHLKLTGEFASASREYTHKHISEKVSHNVVKALELSQLEECATPDYKFNERHATLQFAAYAETIKVLTIVERIYGKWTED</sequence>
<organism evidence="1 2">
    <name type="scientific">Drosophila ananassae</name>
    <name type="common">Fruit fly</name>
    <dbReference type="NCBI Taxonomy" id="7217"/>
    <lineage>
        <taxon>Eukaryota</taxon>
        <taxon>Metazoa</taxon>
        <taxon>Ecdysozoa</taxon>
        <taxon>Arthropoda</taxon>
        <taxon>Hexapoda</taxon>
        <taxon>Insecta</taxon>
        <taxon>Pterygota</taxon>
        <taxon>Neoptera</taxon>
        <taxon>Endopterygota</taxon>
        <taxon>Diptera</taxon>
        <taxon>Brachycera</taxon>
        <taxon>Muscomorpha</taxon>
        <taxon>Ephydroidea</taxon>
        <taxon>Drosophilidae</taxon>
        <taxon>Drosophila</taxon>
        <taxon>Sophophora</taxon>
    </lineage>
</organism>
<dbReference type="OrthoDB" id="7870370at2759"/>
<evidence type="ECO:0000313" key="1">
    <source>
        <dbReference type="EMBL" id="EDV34996.2"/>
    </source>
</evidence>
<name>B3MWL1_DROAN</name>
<gene>
    <name evidence="1" type="primary">Dana\t1</name>
    <name evidence="1" type="synonym">Dana\GF22514</name>
    <name evidence="1" type="synonym">dana_GLEANR_6478</name>
    <name evidence="1" type="synonym">t1</name>
    <name evidence="1" type="ORF">GF22514</name>
</gene>
<keyword evidence="2" id="KW-1185">Reference proteome</keyword>
<dbReference type="HOGENOM" id="CLU_912967_0_0_1"/>
<proteinExistence type="predicted"/>
<dbReference type="Proteomes" id="UP000007801">
    <property type="component" value="Unassembled WGS sequence"/>
</dbReference>
<dbReference type="InParanoid" id="B3MWL1"/>
<dbReference type="AlphaFoldDB" id="B3MWL1"/>
<protein>
    <submittedName>
        <fullName evidence="1">T1</fullName>
    </submittedName>
</protein>
<evidence type="ECO:0000313" key="2">
    <source>
        <dbReference type="Proteomes" id="UP000007801"/>
    </source>
</evidence>
<reference evidence="1 2" key="1">
    <citation type="journal article" date="2007" name="Nature">
        <title>Evolution of genes and genomes on the Drosophila phylogeny.</title>
        <authorList>
            <consortium name="Drosophila 12 Genomes Consortium"/>
            <person name="Clark A.G."/>
            <person name="Eisen M.B."/>
            <person name="Smith D.R."/>
            <person name="Bergman C.M."/>
            <person name="Oliver B."/>
            <person name="Markow T.A."/>
            <person name="Kaufman T.C."/>
            <person name="Kellis M."/>
            <person name="Gelbart W."/>
            <person name="Iyer V.N."/>
            <person name="Pollard D.A."/>
            <person name="Sackton T.B."/>
            <person name="Larracuente A.M."/>
            <person name="Singh N.D."/>
            <person name="Abad J.P."/>
            <person name="Abt D.N."/>
            <person name="Adryan B."/>
            <person name="Aguade M."/>
            <person name="Akashi H."/>
            <person name="Anderson W.W."/>
            <person name="Aquadro C.F."/>
            <person name="Ardell D.H."/>
            <person name="Arguello R."/>
            <person name="Artieri C.G."/>
            <person name="Barbash D.A."/>
            <person name="Barker D."/>
            <person name="Barsanti P."/>
            <person name="Batterham P."/>
            <person name="Batzoglou S."/>
            <person name="Begun D."/>
            <person name="Bhutkar A."/>
            <person name="Blanco E."/>
            <person name="Bosak S.A."/>
            <person name="Bradley R.K."/>
            <person name="Brand A.D."/>
            <person name="Brent M.R."/>
            <person name="Brooks A.N."/>
            <person name="Brown R.H."/>
            <person name="Butlin R.K."/>
            <person name="Caggese C."/>
            <person name="Calvi B.R."/>
            <person name="Bernardo de Carvalho A."/>
            <person name="Caspi A."/>
            <person name="Castrezana S."/>
            <person name="Celniker S.E."/>
            <person name="Chang J.L."/>
            <person name="Chapple C."/>
            <person name="Chatterji S."/>
            <person name="Chinwalla A."/>
            <person name="Civetta A."/>
            <person name="Clifton S.W."/>
            <person name="Comeron J.M."/>
            <person name="Costello J.C."/>
            <person name="Coyne J.A."/>
            <person name="Daub J."/>
            <person name="David R.G."/>
            <person name="Delcher A.L."/>
            <person name="Delehaunty K."/>
            <person name="Do C.B."/>
            <person name="Ebling H."/>
            <person name="Edwards K."/>
            <person name="Eickbush T."/>
            <person name="Evans J.D."/>
            <person name="Filipski A."/>
            <person name="Findeiss S."/>
            <person name="Freyhult E."/>
            <person name="Fulton L."/>
            <person name="Fulton R."/>
            <person name="Garcia A.C."/>
            <person name="Gardiner A."/>
            <person name="Garfield D.A."/>
            <person name="Garvin B.E."/>
            <person name="Gibson G."/>
            <person name="Gilbert D."/>
            <person name="Gnerre S."/>
            <person name="Godfrey J."/>
            <person name="Good R."/>
            <person name="Gotea V."/>
            <person name="Gravely B."/>
            <person name="Greenberg A.J."/>
            <person name="Griffiths-Jones S."/>
            <person name="Gross S."/>
            <person name="Guigo R."/>
            <person name="Gustafson E.A."/>
            <person name="Haerty W."/>
            <person name="Hahn M.W."/>
            <person name="Halligan D.L."/>
            <person name="Halpern A.L."/>
            <person name="Halter G.M."/>
            <person name="Han M.V."/>
            <person name="Heger A."/>
            <person name="Hillier L."/>
            <person name="Hinrichs A.S."/>
            <person name="Holmes I."/>
            <person name="Hoskins R.A."/>
            <person name="Hubisz M.J."/>
            <person name="Hultmark D."/>
            <person name="Huntley M.A."/>
            <person name="Jaffe D.B."/>
            <person name="Jagadeeshan S."/>
            <person name="Jeck W.R."/>
            <person name="Johnson J."/>
            <person name="Jones C.D."/>
            <person name="Jordan W.C."/>
            <person name="Karpen G.H."/>
            <person name="Kataoka E."/>
            <person name="Keightley P.D."/>
            <person name="Kheradpour P."/>
            <person name="Kirkness E.F."/>
            <person name="Koerich L.B."/>
            <person name="Kristiansen K."/>
            <person name="Kudrna D."/>
            <person name="Kulathinal R.J."/>
            <person name="Kumar S."/>
            <person name="Kwok R."/>
            <person name="Lander E."/>
            <person name="Langley C.H."/>
            <person name="Lapoint R."/>
            <person name="Lazzaro B.P."/>
            <person name="Lee S.J."/>
            <person name="Levesque L."/>
            <person name="Li R."/>
            <person name="Lin C.F."/>
            <person name="Lin M.F."/>
            <person name="Lindblad-Toh K."/>
            <person name="Llopart A."/>
            <person name="Long M."/>
            <person name="Low L."/>
            <person name="Lozovsky E."/>
            <person name="Lu J."/>
            <person name="Luo M."/>
            <person name="Machado C.A."/>
            <person name="Makalowski W."/>
            <person name="Marzo M."/>
            <person name="Matsuda M."/>
            <person name="Matzkin L."/>
            <person name="McAllister B."/>
            <person name="McBride C.S."/>
            <person name="McKernan B."/>
            <person name="McKernan K."/>
            <person name="Mendez-Lago M."/>
            <person name="Minx P."/>
            <person name="Mollenhauer M.U."/>
            <person name="Montooth K."/>
            <person name="Mount S.M."/>
            <person name="Mu X."/>
            <person name="Myers E."/>
            <person name="Negre B."/>
            <person name="Newfeld S."/>
            <person name="Nielsen R."/>
            <person name="Noor M.A."/>
            <person name="O'Grady P."/>
            <person name="Pachter L."/>
            <person name="Papaceit M."/>
            <person name="Parisi M.J."/>
            <person name="Parisi M."/>
            <person name="Parts L."/>
            <person name="Pedersen J.S."/>
            <person name="Pesole G."/>
            <person name="Phillippy A.M."/>
            <person name="Ponting C.P."/>
            <person name="Pop M."/>
            <person name="Porcelli D."/>
            <person name="Powell J.R."/>
            <person name="Prohaska S."/>
            <person name="Pruitt K."/>
            <person name="Puig M."/>
            <person name="Quesneville H."/>
            <person name="Ram K.R."/>
            <person name="Rand D."/>
            <person name="Rasmussen M.D."/>
            <person name="Reed L.K."/>
            <person name="Reenan R."/>
            <person name="Reily A."/>
            <person name="Remington K.A."/>
            <person name="Rieger T.T."/>
            <person name="Ritchie M.G."/>
            <person name="Robin C."/>
            <person name="Rogers Y.H."/>
            <person name="Rohde C."/>
            <person name="Rozas J."/>
            <person name="Rubenfield M.J."/>
            <person name="Ruiz A."/>
            <person name="Russo S."/>
            <person name="Salzberg S.L."/>
            <person name="Sanchez-Gracia A."/>
            <person name="Saranga D.J."/>
            <person name="Sato H."/>
            <person name="Schaeffer S.W."/>
            <person name="Schatz M.C."/>
            <person name="Schlenke T."/>
            <person name="Schwartz R."/>
            <person name="Segarra C."/>
            <person name="Singh R.S."/>
            <person name="Sirot L."/>
            <person name="Sirota M."/>
            <person name="Sisneros N.B."/>
            <person name="Smith C.D."/>
            <person name="Smith T.F."/>
            <person name="Spieth J."/>
            <person name="Stage D.E."/>
            <person name="Stark A."/>
            <person name="Stephan W."/>
            <person name="Strausberg R.L."/>
            <person name="Strempel S."/>
            <person name="Sturgill D."/>
            <person name="Sutton G."/>
            <person name="Sutton G.G."/>
            <person name="Tao W."/>
            <person name="Teichmann S."/>
            <person name="Tobari Y.N."/>
            <person name="Tomimura Y."/>
            <person name="Tsolas J.M."/>
            <person name="Valente V.L."/>
            <person name="Venter E."/>
            <person name="Venter J.C."/>
            <person name="Vicario S."/>
            <person name="Vieira F.G."/>
            <person name="Vilella A.J."/>
            <person name="Villasante A."/>
            <person name="Walenz B."/>
            <person name="Wang J."/>
            <person name="Wasserman M."/>
            <person name="Watts T."/>
            <person name="Wilson D."/>
            <person name="Wilson R.K."/>
            <person name="Wing R.A."/>
            <person name="Wolfner M.F."/>
            <person name="Wong A."/>
            <person name="Wong G.K."/>
            <person name="Wu C.I."/>
            <person name="Wu G."/>
            <person name="Yamamoto D."/>
            <person name="Yang H.P."/>
            <person name="Yang S.P."/>
            <person name="Yorke J.A."/>
            <person name="Yoshida K."/>
            <person name="Zdobnov E."/>
            <person name="Zhang P."/>
            <person name="Zhang Y."/>
            <person name="Zimin A.V."/>
            <person name="Baldwin J."/>
            <person name="Abdouelleil A."/>
            <person name="Abdulkadir J."/>
            <person name="Abebe A."/>
            <person name="Abera B."/>
            <person name="Abreu J."/>
            <person name="Acer S.C."/>
            <person name="Aftuck L."/>
            <person name="Alexander A."/>
            <person name="An P."/>
            <person name="Anderson E."/>
            <person name="Anderson S."/>
            <person name="Arachi H."/>
            <person name="Azer M."/>
            <person name="Bachantsang P."/>
            <person name="Barry A."/>
            <person name="Bayul T."/>
            <person name="Berlin A."/>
            <person name="Bessette D."/>
            <person name="Bloom T."/>
            <person name="Blye J."/>
            <person name="Boguslavskiy L."/>
            <person name="Bonnet C."/>
            <person name="Boukhgalter B."/>
            <person name="Bourzgui I."/>
            <person name="Brown A."/>
            <person name="Cahill P."/>
            <person name="Channer S."/>
            <person name="Cheshatsang Y."/>
            <person name="Chuda L."/>
            <person name="Citroen M."/>
            <person name="Collymore A."/>
            <person name="Cooke P."/>
            <person name="Costello M."/>
            <person name="D'Aco K."/>
            <person name="Daza R."/>
            <person name="De Haan G."/>
            <person name="DeGray S."/>
            <person name="DeMaso C."/>
            <person name="Dhargay N."/>
            <person name="Dooley K."/>
            <person name="Dooley E."/>
            <person name="Doricent M."/>
            <person name="Dorje P."/>
            <person name="Dorjee K."/>
            <person name="Dupes A."/>
            <person name="Elong R."/>
            <person name="Falk J."/>
            <person name="Farina A."/>
            <person name="Faro S."/>
            <person name="Ferguson D."/>
            <person name="Fisher S."/>
            <person name="Foley C.D."/>
            <person name="Franke A."/>
            <person name="Friedrich D."/>
            <person name="Gadbois L."/>
            <person name="Gearin G."/>
            <person name="Gearin C.R."/>
            <person name="Giannoukos G."/>
            <person name="Goode T."/>
            <person name="Graham J."/>
            <person name="Grandbois E."/>
            <person name="Grewal S."/>
            <person name="Gyaltsen K."/>
            <person name="Hafez N."/>
            <person name="Hagos B."/>
            <person name="Hall J."/>
            <person name="Henson C."/>
            <person name="Hollinger A."/>
            <person name="Honan T."/>
            <person name="Huard M.D."/>
            <person name="Hughes L."/>
            <person name="Hurhula B."/>
            <person name="Husby M.E."/>
            <person name="Kamat A."/>
            <person name="Kanga B."/>
            <person name="Kashin S."/>
            <person name="Khazanovich D."/>
            <person name="Kisner P."/>
            <person name="Lance K."/>
            <person name="Lara M."/>
            <person name="Lee W."/>
            <person name="Lennon N."/>
            <person name="Letendre F."/>
            <person name="LeVine R."/>
            <person name="Lipovsky A."/>
            <person name="Liu X."/>
            <person name="Liu J."/>
            <person name="Liu S."/>
            <person name="Lokyitsang T."/>
            <person name="Lokyitsang Y."/>
            <person name="Lubonja R."/>
            <person name="Lui A."/>
            <person name="MacDonald P."/>
            <person name="Magnisalis V."/>
            <person name="Maru K."/>
            <person name="Matthews C."/>
            <person name="McCusker W."/>
            <person name="McDonough S."/>
            <person name="Mehta T."/>
            <person name="Meldrim J."/>
            <person name="Meneus L."/>
            <person name="Mihai O."/>
            <person name="Mihalev A."/>
            <person name="Mihova T."/>
            <person name="Mittelman R."/>
            <person name="Mlenga V."/>
            <person name="Montmayeur A."/>
            <person name="Mulrain L."/>
            <person name="Navidi A."/>
            <person name="Naylor J."/>
            <person name="Negash T."/>
            <person name="Nguyen T."/>
            <person name="Nguyen N."/>
            <person name="Nicol R."/>
            <person name="Norbu C."/>
            <person name="Norbu N."/>
            <person name="Novod N."/>
            <person name="O'Neill B."/>
            <person name="Osman S."/>
            <person name="Markiewicz E."/>
            <person name="Oyono O.L."/>
            <person name="Patti C."/>
            <person name="Phunkhang P."/>
            <person name="Pierre F."/>
            <person name="Priest M."/>
            <person name="Raghuraman S."/>
            <person name="Rege F."/>
            <person name="Reyes R."/>
            <person name="Rise C."/>
            <person name="Rogov P."/>
            <person name="Ross K."/>
            <person name="Ryan E."/>
            <person name="Settipalli S."/>
            <person name="Shea T."/>
            <person name="Sherpa N."/>
            <person name="Shi L."/>
            <person name="Shih D."/>
            <person name="Sparrow T."/>
            <person name="Spaulding J."/>
            <person name="Stalker J."/>
            <person name="Stange-Thomann N."/>
            <person name="Stavropoulos S."/>
            <person name="Stone C."/>
            <person name="Strader C."/>
            <person name="Tesfaye S."/>
            <person name="Thomson T."/>
            <person name="Thoulutsang Y."/>
            <person name="Thoulutsang D."/>
            <person name="Topham K."/>
            <person name="Topping I."/>
            <person name="Tsamla T."/>
            <person name="Vassiliev H."/>
            <person name="Vo A."/>
            <person name="Wangchuk T."/>
            <person name="Wangdi T."/>
            <person name="Weiand M."/>
            <person name="Wilkinson J."/>
            <person name="Wilson A."/>
            <person name="Yadav S."/>
            <person name="Young G."/>
            <person name="Yu Q."/>
            <person name="Zembek L."/>
            <person name="Zhong D."/>
            <person name="Zimmer A."/>
            <person name="Zwirko Z."/>
            <person name="Jaffe D.B."/>
            <person name="Alvarez P."/>
            <person name="Brockman W."/>
            <person name="Butler J."/>
            <person name="Chin C."/>
            <person name="Gnerre S."/>
            <person name="Grabherr M."/>
            <person name="Kleber M."/>
            <person name="Mauceli E."/>
            <person name="MacCallum I."/>
        </authorList>
    </citation>
    <scope>NUCLEOTIDE SEQUENCE [LARGE SCALE GENOMIC DNA]</scope>
    <source>
        <strain evidence="2">Tucson 14024-0371.13</strain>
    </source>
</reference>
<accession>B3MWL1</accession>
<dbReference type="KEGG" id="dan:6508274"/>